<feature type="compositionally biased region" description="Basic and acidic residues" evidence="5">
    <location>
        <begin position="899"/>
        <end position="912"/>
    </location>
</feature>
<keyword evidence="2 6" id="KW-0812">Transmembrane</keyword>
<dbReference type="AlphaFoldDB" id="A0A1H6ASA6"/>
<keyword evidence="3 6" id="KW-1133">Transmembrane helix</keyword>
<feature type="transmembrane region" description="Helical" evidence="6">
    <location>
        <begin position="18"/>
        <end position="35"/>
    </location>
</feature>
<dbReference type="GO" id="GO:0015421">
    <property type="term" value="F:ABC-type oligopeptide transporter activity"/>
    <property type="evidence" value="ECO:0007669"/>
    <property type="project" value="TreeGrafter"/>
</dbReference>
<dbReference type="InterPro" id="IPR027417">
    <property type="entry name" value="P-loop_NTPase"/>
</dbReference>
<evidence type="ECO:0000256" key="1">
    <source>
        <dbReference type="ARBA" id="ARBA00004651"/>
    </source>
</evidence>
<dbReference type="InterPro" id="IPR039421">
    <property type="entry name" value="Type_1_exporter"/>
</dbReference>
<evidence type="ECO:0000313" key="9">
    <source>
        <dbReference type="Proteomes" id="UP000236743"/>
    </source>
</evidence>
<dbReference type="Proteomes" id="UP000236743">
    <property type="component" value="Unassembled WGS sequence"/>
</dbReference>
<dbReference type="SUPFAM" id="SSF52540">
    <property type="entry name" value="P-loop containing nucleoside triphosphate hydrolases"/>
    <property type="match status" value="2"/>
</dbReference>
<dbReference type="InterPro" id="IPR036640">
    <property type="entry name" value="ABC1_TM_sf"/>
</dbReference>
<dbReference type="SUPFAM" id="SSF90123">
    <property type="entry name" value="ABC transporter transmembrane region"/>
    <property type="match status" value="1"/>
</dbReference>
<evidence type="ECO:0000313" key="8">
    <source>
        <dbReference type="EMBL" id="SEG51054.1"/>
    </source>
</evidence>
<dbReference type="GO" id="GO:0005886">
    <property type="term" value="C:plasma membrane"/>
    <property type="evidence" value="ECO:0007669"/>
    <property type="project" value="UniProtKB-SubCell"/>
</dbReference>
<comment type="subcellular location">
    <subcellularLocation>
        <location evidence="1">Cell membrane</location>
        <topology evidence="1">Multi-pass membrane protein</topology>
    </subcellularLocation>
</comment>
<dbReference type="Gene3D" id="3.40.50.300">
    <property type="entry name" value="P-loop containing nucleotide triphosphate hydrolases"/>
    <property type="match status" value="2"/>
</dbReference>
<evidence type="ECO:0000256" key="6">
    <source>
        <dbReference type="SAM" id="Phobius"/>
    </source>
</evidence>
<feature type="transmembrane region" description="Helical" evidence="6">
    <location>
        <begin position="161"/>
        <end position="186"/>
    </location>
</feature>
<dbReference type="InterPro" id="IPR011527">
    <property type="entry name" value="ABC1_TM_dom"/>
</dbReference>
<keyword evidence="4 6" id="KW-0472">Membrane</keyword>
<evidence type="ECO:0000256" key="2">
    <source>
        <dbReference type="ARBA" id="ARBA00022692"/>
    </source>
</evidence>
<dbReference type="CDD" id="cd07346">
    <property type="entry name" value="ABC_6TM_exporters"/>
    <property type="match status" value="1"/>
</dbReference>
<feature type="transmembrane region" description="Helical" evidence="6">
    <location>
        <begin position="192"/>
        <end position="211"/>
    </location>
</feature>
<name>A0A1H6ASA6_9HYPH</name>
<evidence type="ECO:0000256" key="3">
    <source>
        <dbReference type="ARBA" id="ARBA00022989"/>
    </source>
</evidence>
<gene>
    <name evidence="8" type="ORF">SAMN04488115_10674</name>
</gene>
<dbReference type="PANTHER" id="PTHR43394">
    <property type="entry name" value="ATP-DEPENDENT PERMEASE MDL1, MITOCHONDRIAL"/>
    <property type="match status" value="1"/>
</dbReference>
<feature type="transmembrane region" description="Helical" evidence="6">
    <location>
        <begin position="279"/>
        <end position="301"/>
    </location>
</feature>
<dbReference type="GO" id="GO:0005524">
    <property type="term" value="F:ATP binding"/>
    <property type="evidence" value="ECO:0007669"/>
    <property type="project" value="InterPro"/>
</dbReference>
<reference evidence="8 9" key="1">
    <citation type="submission" date="2016-10" db="EMBL/GenBank/DDBJ databases">
        <authorList>
            <person name="de Groot N.N."/>
        </authorList>
    </citation>
    <scope>NUCLEOTIDE SEQUENCE [LARGE SCALE GENOMIC DNA]</scope>
    <source>
        <strain evidence="8 9">DSM 26656</strain>
    </source>
</reference>
<protein>
    <submittedName>
        <fullName evidence="8">ABC transporter transmembrane region</fullName>
    </submittedName>
</protein>
<dbReference type="OrthoDB" id="9760920at2"/>
<proteinExistence type="predicted"/>
<accession>A0A1H6ASA6</accession>
<keyword evidence="9" id="KW-1185">Reference proteome</keyword>
<dbReference type="PROSITE" id="PS50929">
    <property type="entry name" value="ABC_TM1F"/>
    <property type="match status" value="1"/>
</dbReference>
<evidence type="ECO:0000259" key="7">
    <source>
        <dbReference type="PROSITE" id="PS50929"/>
    </source>
</evidence>
<evidence type="ECO:0000256" key="4">
    <source>
        <dbReference type="ARBA" id="ARBA00023136"/>
    </source>
</evidence>
<feature type="region of interest" description="Disordered" evidence="5">
    <location>
        <begin position="886"/>
        <end position="912"/>
    </location>
</feature>
<dbReference type="RefSeq" id="WP_160115787.1">
    <property type="nucleotide sequence ID" value="NZ_FNUY01000006.1"/>
</dbReference>
<dbReference type="PANTHER" id="PTHR43394:SF1">
    <property type="entry name" value="ATP-BINDING CASSETTE SUB-FAMILY B MEMBER 10, MITOCHONDRIAL"/>
    <property type="match status" value="1"/>
</dbReference>
<dbReference type="Pfam" id="PF00664">
    <property type="entry name" value="ABC_membrane"/>
    <property type="match status" value="1"/>
</dbReference>
<feature type="domain" description="ABC transmembrane type-1" evidence="7">
    <location>
        <begin position="67"/>
        <end position="329"/>
    </location>
</feature>
<feature type="transmembrane region" description="Helical" evidence="6">
    <location>
        <begin position="87"/>
        <end position="111"/>
    </location>
</feature>
<sequence length="912" mass="100317">METHLFRYVWQKSRGEQIVVLLIILASIPFYWISFDVPKRIVNDAIQGGAFKGGKTTATLLDFTLHMPEFLGGASYKLFDGFQVGQLGLLLGLSAYFLVLVLINGAFKYVINLRKGILGERMLRRMRYDLFSQLMRFPPEDIRAVKPAEVASMIKDEVEPIGAFVGDAFIQPVFLLSQALTALVFIMAQSVWLGSIALLIVLVQAVIIPILRREQLRLGRERQIVSRQLAGRIGEIVDAGPTIQGHGATAYVQSDIAGRLGRLFNIRYALYKRKFAVKFLNNLLAQITPFFFYAVGGFFALQGRLDIGQLVAVIAAYRDLPPPIKELIDWDQQRNDVTIKYEQVIDQFQTDDAMVLDEEEGVTRLPDKGEIRLDSLQMLDNRGQPLLLPLTLRVPRPGTVAVIGPQGGGRDVLGRILGRQAMSYSGRVAIDGMTLSRMSVERASHLIGYAGSEAEIIAGTMRDNILLPLKRRRPSLKSQEKVSQEEHQRFLEAIRSGNTPLPFEADWTDYEGAGLTDAAALAVQVRAVLDVLGCAEDVYELGLDGKVVAPLSSGAIGRIVAARRAVAAELSRIKLEGLIETFDLDRYNANATVAENLIFGTRTSPRFANETLLFEPYAHAILKAESLIEPLAEVGARIVATVVEIFAGLPQGHALFERYSFGANFEFDRLNDLAAQLAKQDMRAPLDQETERDLVALALGYIEPKHRLNLLDGPLQRRILRARASFKMHLPADAAADVAFYDPDQVMMGASVRDNLMFGRIGYGVADARRKVAGIMRKALSRSGLDGALYRLGLDTDCGIRGRFLPARLKLAVPLAQALIKSPQIAVLDLTALLATSSEPDAIVERLRKHCAGMTLFLLLGDASLARDISPRIVFNGPSGAIELNGRSGADEGANGDVPPRRNDVAQLEARS</sequence>
<evidence type="ECO:0000256" key="5">
    <source>
        <dbReference type="SAM" id="MobiDB-lite"/>
    </source>
</evidence>
<organism evidence="8 9">
    <name type="scientific">Bosea lathyri</name>
    <dbReference type="NCBI Taxonomy" id="1036778"/>
    <lineage>
        <taxon>Bacteria</taxon>
        <taxon>Pseudomonadati</taxon>
        <taxon>Pseudomonadota</taxon>
        <taxon>Alphaproteobacteria</taxon>
        <taxon>Hyphomicrobiales</taxon>
        <taxon>Boseaceae</taxon>
        <taxon>Bosea</taxon>
    </lineage>
</organism>
<dbReference type="Gene3D" id="1.20.1560.10">
    <property type="entry name" value="ABC transporter type 1, transmembrane domain"/>
    <property type="match status" value="1"/>
</dbReference>
<dbReference type="EMBL" id="FNUY01000006">
    <property type="protein sequence ID" value="SEG51054.1"/>
    <property type="molecule type" value="Genomic_DNA"/>
</dbReference>